<dbReference type="EMBL" id="CALNXK010000102">
    <property type="protein sequence ID" value="CAH3155732.1"/>
    <property type="molecule type" value="Genomic_DNA"/>
</dbReference>
<keyword evidence="5" id="KW-1185">Reference proteome</keyword>
<dbReference type="PROSITE" id="PS50237">
    <property type="entry name" value="HECT"/>
    <property type="match status" value="1"/>
</dbReference>
<evidence type="ECO:0000259" key="3">
    <source>
        <dbReference type="PROSITE" id="PS50237"/>
    </source>
</evidence>
<dbReference type="SUPFAM" id="SSF56204">
    <property type="entry name" value="Hect, E3 ligase catalytic domain"/>
    <property type="match status" value="1"/>
</dbReference>
<evidence type="ECO:0000313" key="5">
    <source>
        <dbReference type="Proteomes" id="UP001159405"/>
    </source>
</evidence>
<feature type="domain" description="HECT" evidence="3">
    <location>
        <begin position="63"/>
        <end position="329"/>
    </location>
</feature>
<gene>
    <name evidence="4" type="ORF">PLOB_00001342</name>
</gene>
<dbReference type="Gene3D" id="3.90.1750.10">
    <property type="entry name" value="Hect, E3 ligase catalytic domains"/>
    <property type="match status" value="1"/>
</dbReference>
<comment type="caution">
    <text evidence="2">Lacks conserved residue(s) required for the propagation of feature annotation.</text>
</comment>
<keyword evidence="1 2" id="KW-0833">Ubl conjugation pathway</keyword>
<reference evidence="4 5" key="1">
    <citation type="submission" date="2022-05" db="EMBL/GenBank/DDBJ databases">
        <authorList>
            <consortium name="Genoscope - CEA"/>
            <person name="William W."/>
        </authorList>
    </citation>
    <scope>NUCLEOTIDE SEQUENCE [LARGE SCALE GENOMIC DNA]</scope>
</reference>
<dbReference type="InterPro" id="IPR035983">
    <property type="entry name" value="Hect_E3_ubiquitin_ligase"/>
</dbReference>
<organism evidence="4 5">
    <name type="scientific">Porites lobata</name>
    <dbReference type="NCBI Taxonomy" id="104759"/>
    <lineage>
        <taxon>Eukaryota</taxon>
        <taxon>Metazoa</taxon>
        <taxon>Cnidaria</taxon>
        <taxon>Anthozoa</taxon>
        <taxon>Hexacorallia</taxon>
        <taxon>Scleractinia</taxon>
        <taxon>Fungiina</taxon>
        <taxon>Poritidae</taxon>
        <taxon>Porites</taxon>
    </lineage>
</organism>
<evidence type="ECO:0000256" key="1">
    <source>
        <dbReference type="ARBA" id="ARBA00022786"/>
    </source>
</evidence>
<name>A0ABN8Q6N3_9CNID</name>
<sequence length="329" mass="36631">MSSDEDQWNAPLASSAIVKAEDALSSLNSFTTQAVKRFGCEIDLEVDRENDLLKQMLRKYKNPGFDVTRPLCVEFVGEPGVDAGGVTREFFHLLMERLKKQGVSINLFEGQVGHLVPINNYDVLSGGLFVQAGKMILHAILNDCHGVPGLSPAVVSYLISGRRDAAVAHVCVEDIPDPVLAENLTKLLSCGEEQLPAFTDPNSPHDISELLVSAGFPHITITEERRNLAYECILLSEVVTKRIPALDDLRRGLGEVKVSGVSLLSLLERYPELQQRVFPKDLEIIDEREMASHIQYDESSNPLCQRARKFFEQYIEELFTGDYSSVLEI</sequence>
<dbReference type="Proteomes" id="UP001159405">
    <property type="component" value="Unassembled WGS sequence"/>
</dbReference>
<evidence type="ECO:0000313" key="4">
    <source>
        <dbReference type="EMBL" id="CAH3155732.1"/>
    </source>
</evidence>
<dbReference type="InterPro" id="IPR000569">
    <property type="entry name" value="HECT_dom"/>
</dbReference>
<protein>
    <recommendedName>
        <fullName evidence="3">HECT domain-containing protein</fullName>
    </recommendedName>
</protein>
<comment type="caution">
    <text evidence="4">The sequence shown here is derived from an EMBL/GenBank/DDBJ whole genome shotgun (WGS) entry which is preliminary data.</text>
</comment>
<proteinExistence type="predicted"/>
<accession>A0ABN8Q6N3</accession>
<feature type="non-terminal residue" evidence="4">
    <location>
        <position position="329"/>
    </location>
</feature>
<evidence type="ECO:0000256" key="2">
    <source>
        <dbReference type="PROSITE-ProRule" id="PRU00104"/>
    </source>
</evidence>